<sequence>MTDNASVPAAFAGLSEMTASLNQNTGFTLGEIYFKIPDCYLRRLPQYFQQDFRHVSSPRVLLRWRNAVMHESAVPRRHSSLRAEPAWHSPILPNLLIAAVIGSLSVWASLRPKTKMNIYNKLRFCLLKTDCAAKKNLFKSVSIQLTIKNTVLILFHVTEIILFPVESITLLK</sequence>
<evidence type="ECO:0000313" key="2">
    <source>
        <dbReference type="EMBL" id="GFU11141.1"/>
    </source>
</evidence>
<proteinExistence type="predicted"/>
<gene>
    <name evidence="2" type="ORF">NPIL_102071</name>
</gene>
<keyword evidence="1" id="KW-1133">Transmembrane helix</keyword>
<keyword evidence="3" id="KW-1185">Reference proteome</keyword>
<keyword evidence="1" id="KW-0472">Membrane</keyword>
<dbReference type="Proteomes" id="UP000887013">
    <property type="component" value="Unassembled WGS sequence"/>
</dbReference>
<organism evidence="2 3">
    <name type="scientific">Nephila pilipes</name>
    <name type="common">Giant wood spider</name>
    <name type="synonym">Nephila maculata</name>
    <dbReference type="NCBI Taxonomy" id="299642"/>
    <lineage>
        <taxon>Eukaryota</taxon>
        <taxon>Metazoa</taxon>
        <taxon>Ecdysozoa</taxon>
        <taxon>Arthropoda</taxon>
        <taxon>Chelicerata</taxon>
        <taxon>Arachnida</taxon>
        <taxon>Araneae</taxon>
        <taxon>Araneomorphae</taxon>
        <taxon>Entelegynae</taxon>
        <taxon>Araneoidea</taxon>
        <taxon>Nephilidae</taxon>
        <taxon>Nephila</taxon>
    </lineage>
</organism>
<evidence type="ECO:0000256" key="1">
    <source>
        <dbReference type="SAM" id="Phobius"/>
    </source>
</evidence>
<keyword evidence="1" id="KW-0812">Transmembrane</keyword>
<feature type="transmembrane region" description="Helical" evidence="1">
    <location>
        <begin position="91"/>
        <end position="110"/>
    </location>
</feature>
<reference evidence="2" key="1">
    <citation type="submission" date="2020-08" db="EMBL/GenBank/DDBJ databases">
        <title>Multicomponent nature underlies the extraordinary mechanical properties of spider dragline silk.</title>
        <authorList>
            <person name="Kono N."/>
            <person name="Nakamura H."/>
            <person name="Mori M."/>
            <person name="Yoshida Y."/>
            <person name="Ohtoshi R."/>
            <person name="Malay A.D."/>
            <person name="Moran D.A.P."/>
            <person name="Tomita M."/>
            <person name="Numata K."/>
            <person name="Arakawa K."/>
        </authorList>
    </citation>
    <scope>NUCLEOTIDE SEQUENCE</scope>
</reference>
<accession>A0A8X6UAV2</accession>
<dbReference type="AlphaFoldDB" id="A0A8X6UAV2"/>
<comment type="caution">
    <text evidence="2">The sequence shown here is derived from an EMBL/GenBank/DDBJ whole genome shotgun (WGS) entry which is preliminary data.</text>
</comment>
<name>A0A8X6UAV2_NEPPI</name>
<evidence type="ECO:0000313" key="3">
    <source>
        <dbReference type="Proteomes" id="UP000887013"/>
    </source>
</evidence>
<protein>
    <submittedName>
        <fullName evidence="2">Uncharacterized protein</fullName>
    </submittedName>
</protein>
<dbReference type="EMBL" id="BMAW01125169">
    <property type="protein sequence ID" value="GFU11141.1"/>
    <property type="molecule type" value="Genomic_DNA"/>
</dbReference>